<sequence>MEALKTKAELQAIQSRINPHFLYNSLNSIASLAINNPNKTRTMALSLSEFCRFAINKNNEHNILIEDEIKMVGSYLEIEKIRFENRLNFSLKINEDAKKKSIPKFIIQPLIENAIKYGFNKTSNTCNVQLIVEIENNGILIDVIDDGSDFPETPICGYGLQSIYDKLEILYGTKAKINWTNAPIKKVSVWIPITNS</sequence>
<dbReference type="Pfam" id="PF06580">
    <property type="entry name" value="His_kinase"/>
    <property type="match status" value="1"/>
</dbReference>
<dbReference type="Gene3D" id="3.30.565.10">
    <property type="entry name" value="Histidine kinase-like ATPase, C-terminal domain"/>
    <property type="match status" value="1"/>
</dbReference>
<protein>
    <recommendedName>
        <fullName evidence="1">Signal transduction histidine kinase internal region domain-containing protein</fullName>
    </recommendedName>
</protein>
<dbReference type="SUPFAM" id="SSF55874">
    <property type="entry name" value="ATPase domain of HSP90 chaperone/DNA topoisomerase II/histidine kinase"/>
    <property type="match status" value="1"/>
</dbReference>
<dbReference type="PANTHER" id="PTHR34220">
    <property type="entry name" value="SENSOR HISTIDINE KINASE YPDA"/>
    <property type="match status" value="1"/>
</dbReference>
<evidence type="ECO:0000313" key="2">
    <source>
        <dbReference type="EMBL" id="GAA3556338.1"/>
    </source>
</evidence>
<keyword evidence="3" id="KW-1185">Reference proteome</keyword>
<feature type="domain" description="Signal transduction histidine kinase internal region" evidence="1">
    <location>
        <begin position="8"/>
        <end position="87"/>
    </location>
</feature>
<evidence type="ECO:0000259" key="1">
    <source>
        <dbReference type="Pfam" id="PF06580"/>
    </source>
</evidence>
<name>A0ABP6WW89_9FLAO</name>
<accession>A0ABP6WW89</accession>
<dbReference type="InterPro" id="IPR036890">
    <property type="entry name" value="HATPase_C_sf"/>
</dbReference>
<gene>
    <name evidence="2" type="ORF">GCM10022395_04580</name>
</gene>
<dbReference type="EMBL" id="BAABCY010000016">
    <property type="protein sequence ID" value="GAA3556338.1"/>
    <property type="molecule type" value="Genomic_DNA"/>
</dbReference>
<dbReference type="Proteomes" id="UP001500954">
    <property type="component" value="Unassembled WGS sequence"/>
</dbReference>
<proteinExistence type="predicted"/>
<dbReference type="PANTHER" id="PTHR34220:SF7">
    <property type="entry name" value="SENSOR HISTIDINE KINASE YPDA"/>
    <property type="match status" value="1"/>
</dbReference>
<comment type="caution">
    <text evidence="2">The sequence shown here is derived from an EMBL/GenBank/DDBJ whole genome shotgun (WGS) entry which is preliminary data.</text>
</comment>
<dbReference type="InterPro" id="IPR050640">
    <property type="entry name" value="Bact_2-comp_sensor_kinase"/>
</dbReference>
<organism evidence="2 3">
    <name type="scientific">Snuella lapsa</name>
    <dbReference type="NCBI Taxonomy" id="870481"/>
    <lineage>
        <taxon>Bacteria</taxon>
        <taxon>Pseudomonadati</taxon>
        <taxon>Bacteroidota</taxon>
        <taxon>Flavobacteriia</taxon>
        <taxon>Flavobacteriales</taxon>
        <taxon>Flavobacteriaceae</taxon>
        <taxon>Snuella</taxon>
    </lineage>
</organism>
<evidence type="ECO:0000313" key="3">
    <source>
        <dbReference type="Proteomes" id="UP001500954"/>
    </source>
</evidence>
<dbReference type="InterPro" id="IPR010559">
    <property type="entry name" value="Sig_transdc_His_kin_internal"/>
</dbReference>
<reference evidence="3" key="1">
    <citation type="journal article" date="2019" name="Int. J. Syst. Evol. Microbiol.">
        <title>The Global Catalogue of Microorganisms (GCM) 10K type strain sequencing project: providing services to taxonomists for standard genome sequencing and annotation.</title>
        <authorList>
            <consortium name="The Broad Institute Genomics Platform"/>
            <consortium name="The Broad Institute Genome Sequencing Center for Infectious Disease"/>
            <person name="Wu L."/>
            <person name="Ma J."/>
        </authorList>
    </citation>
    <scope>NUCLEOTIDE SEQUENCE [LARGE SCALE GENOMIC DNA]</scope>
    <source>
        <strain evidence="3">JCM 17111</strain>
    </source>
</reference>